<dbReference type="AlphaFoldDB" id="A0A4R1B941"/>
<feature type="chain" id="PRO_5020250585" evidence="1">
    <location>
        <begin position="19"/>
        <end position="149"/>
    </location>
</feature>
<comment type="caution">
    <text evidence="2">The sequence shown here is derived from an EMBL/GenBank/DDBJ whole genome shotgun (WGS) entry which is preliminary data.</text>
</comment>
<sequence>MRILLLLLSLFTATVLFAQKRGAASGEEASWKITYGKKTLLSTSVEDEAVNVITLRRADLKKNGTFTLQFKPAAGQATGWKRTIGIYGPSDETLKEFSGNKLSLSSLALSGLLRGRTQVKIWTMAIPSDPKKAALVRMRRVHLVTINVE</sequence>
<organism evidence="2 3">
    <name type="scientific">Flaviaesturariibacter flavus</name>
    <dbReference type="NCBI Taxonomy" id="2502780"/>
    <lineage>
        <taxon>Bacteria</taxon>
        <taxon>Pseudomonadati</taxon>
        <taxon>Bacteroidota</taxon>
        <taxon>Chitinophagia</taxon>
        <taxon>Chitinophagales</taxon>
        <taxon>Chitinophagaceae</taxon>
        <taxon>Flaviaestuariibacter</taxon>
    </lineage>
</organism>
<dbReference type="EMBL" id="SJZI01000047">
    <property type="protein sequence ID" value="TCJ13113.1"/>
    <property type="molecule type" value="Genomic_DNA"/>
</dbReference>
<reference evidence="2 3" key="1">
    <citation type="submission" date="2019-03" db="EMBL/GenBank/DDBJ databases">
        <authorList>
            <person name="Kim M.K.M."/>
        </authorList>
    </citation>
    <scope>NUCLEOTIDE SEQUENCE [LARGE SCALE GENOMIC DNA]</scope>
    <source>
        <strain evidence="2 3">17J68-12</strain>
    </source>
</reference>
<dbReference type="Proteomes" id="UP000295334">
    <property type="component" value="Unassembled WGS sequence"/>
</dbReference>
<keyword evidence="1" id="KW-0732">Signal</keyword>
<feature type="signal peptide" evidence="1">
    <location>
        <begin position="1"/>
        <end position="18"/>
    </location>
</feature>
<dbReference type="OrthoDB" id="679984at2"/>
<evidence type="ECO:0000256" key="1">
    <source>
        <dbReference type="SAM" id="SignalP"/>
    </source>
</evidence>
<evidence type="ECO:0000313" key="2">
    <source>
        <dbReference type="EMBL" id="TCJ13113.1"/>
    </source>
</evidence>
<gene>
    <name evidence="2" type="ORF">EPD60_13670</name>
</gene>
<accession>A0A4R1B941</accession>
<protein>
    <submittedName>
        <fullName evidence="2">Uncharacterized protein</fullName>
    </submittedName>
</protein>
<dbReference type="RefSeq" id="WP_131450086.1">
    <property type="nucleotide sequence ID" value="NZ_SJZI01000047.1"/>
</dbReference>
<evidence type="ECO:0000313" key="3">
    <source>
        <dbReference type="Proteomes" id="UP000295334"/>
    </source>
</evidence>
<name>A0A4R1B941_9BACT</name>
<keyword evidence="3" id="KW-1185">Reference proteome</keyword>
<proteinExistence type="predicted"/>